<comment type="caution">
    <text evidence="9">The sequence shown here is derived from an EMBL/GenBank/DDBJ whole genome shotgun (WGS) entry which is preliminary data.</text>
</comment>
<dbReference type="GO" id="GO:0009003">
    <property type="term" value="F:signal peptidase activity"/>
    <property type="evidence" value="ECO:0007669"/>
    <property type="project" value="UniProtKB-EC"/>
</dbReference>
<dbReference type="InterPro" id="IPR036286">
    <property type="entry name" value="LexA/Signal_pep-like_sf"/>
</dbReference>
<evidence type="ECO:0000256" key="3">
    <source>
        <dbReference type="ARBA" id="ARBA00022801"/>
    </source>
</evidence>
<comment type="catalytic activity">
    <reaction evidence="7">
        <text>Cleavage of hydrophobic, N-terminal signal or leader sequences from secreted and periplasmic proteins.</text>
        <dbReference type="EC" id="3.4.21.89"/>
    </reaction>
</comment>
<dbReference type="PRINTS" id="PR00727">
    <property type="entry name" value="LEADERPTASE"/>
</dbReference>
<dbReference type="InterPro" id="IPR000223">
    <property type="entry name" value="Pept_S26A_signal_pept_1"/>
</dbReference>
<dbReference type="NCBIfam" id="TIGR02227">
    <property type="entry name" value="sigpep_I_bact"/>
    <property type="match status" value="1"/>
</dbReference>
<evidence type="ECO:0000256" key="2">
    <source>
        <dbReference type="ARBA" id="ARBA00022670"/>
    </source>
</evidence>
<dbReference type="InterPro" id="IPR052064">
    <property type="entry name" value="Mito_IMP1_subunit"/>
</dbReference>
<gene>
    <name evidence="9" type="primary">lepB</name>
    <name evidence="9" type="ORF">KME60_04660</name>
</gene>
<dbReference type="GO" id="GO:0006465">
    <property type="term" value="P:signal peptide processing"/>
    <property type="evidence" value="ECO:0007669"/>
    <property type="project" value="InterPro"/>
</dbReference>
<sequence length="202" mass="22458">MWIQLTIILVVICLGIITFLRLNFTITTVHGDSMYPTLMEGDRLLSLNLLPHLWLRKGQIVIGNINQLELPSSEIFAGVDIMSAPGSTFENLSETDIENFPFEPDYDKFIKRIVGLPGDTVCIPISTLHEFMQILLRSRCNADGNLVWTIPANHCFIRGDGLISMDSLTVGPIPMSAITGITVLKLPHHSDVDSLQKLARSM</sequence>
<dbReference type="Pfam" id="PF10502">
    <property type="entry name" value="Peptidase_S26"/>
    <property type="match status" value="1"/>
</dbReference>
<organism evidence="9 10">
    <name type="scientific">Cyanomargarita calcarea GSE-NOS-MK-12-04C</name>
    <dbReference type="NCBI Taxonomy" id="2839659"/>
    <lineage>
        <taxon>Bacteria</taxon>
        <taxon>Bacillati</taxon>
        <taxon>Cyanobacteriota</taxon>
        <taxon>Cyanophyceae</taxon>
        <taxon>Nostocales</taxon>
        <taxon>Cyanomargaritaceae</taxon>
        <taxon>Cyanomargarita</taxon>
    </lineage>
</organism>
<dbReference type="InterPro" id="IPR019756">
    <property type="entry name" value="Pept_S26A_signal_pept_1_Ser-AS"/>
</dbReference>
<reference evidence="9" key="1">
    <citation type="submission" date="2021-05" db="EMBL/GenBank/DDBJ databases">
        <authorList>
            <person name="Pietrasiak N."/>
            <person name="Ward R."/>
            <person name="Stajich J.E."/>
            <person name="Kurbessoian T."/>
        </authorList>
    </citation>
    <scope>NUCLEOTIDE SEQUENCE</scope>
    <source>
        <strain evidence="9">GSE-NOS-MK-12-04C</strain>
    </source>
</reference>
<dbReference type="InterPro" id="IPR019533">
    <property type="entry name" value="Peptidase_S26"/>
</dbReference>
<evidence type="ECO:0000256" key="4">
    <source>
        <dbReference type="ARBA" id="ARBA00023136"/>
    </source>
</evidence>
<evidence type="ECO:0000256" key="1">
    <source>
        <dbReference type="ARBA" id="ARBA00004401"/>
    </source>
</evidence>
<name>A0A951QIM2_9CYAN</name>
<dbReference type="EMBL" id="JAHHGZ010000004">
    <property type="protein sequence ID" value="MBW4666737.1"/>
    <property type="molecule type" value="Genomic_DNA"/>
</dbReference>
<dbReference type="AlphaFoldDB" id="A0A951QIM2"/>
<evidence type="ECO:0000313" key="10">
    <source>
        <dbReference type="Proteomes" id="UP000729701"/>
    </source>
</evidence>
<accession>A0A951QIM2</accession>
<dbReference type="EC" id="3.4.21.89" evidence="7"/>
<dbReference type="GO" id="GO:0005886">
    <property type="term" value="C:plasma membrane"/>
    <property type="evidence" value="ECO:0007669"/>
    <property type="project" value="UniProtKB-SubCell"/>
</dbReference>
<evidence type="ECO:0000259" key="8">
    <source>
        <dbReference type="Pfam" id="PF10502"/>
    </source>
</evidence>
<keyword evidence="4" id="KW-0472">Membrane</keyword>
<evidence type="ECO:0000256" key="5">
    <source>
        <dbReference type="ARBA" id="ARBA00038445"/>
    </source>
</evidence>
<proteinExistence type="inferred from homology"/>
<dbReference type="Proteomes" id="UP000729701">
    <property type="component" value="Unassembled WGS sequence"/>
</dbReference>
<protein>
    <recommendedName>
        <fullName evidence="7">Signal peptidase I</fullName>
        <ecNumber evidence="7">3.4.21.89</ecNumber>
    </recommendedName>
</protein>
<keyword evidence="3 7" id="KW-0378">Hydrolase</keyword>
<dbReference type="PROSITE" id="PS00501">
    <property type="entry name" value="SPASE_I_1"/>
    <property type="match status" value="1"/>
</dbReference>
<dbReference type="Gene3D" id="2.10.109.10">
    <property type="entry name" value="Umud Fragment, subunit A"/>
    <property type="match status" value="1"/>
</dbReference>
<comment type="similarity">
    <text evidence="5">Belongs to the peptidase S26 family. IMP1 subfamily.</text>
</comment>
<keyword evidence="2 7" id="KW-0645">Protease</keyword>
<reference evidence="9" key="2">
    <citation type="journal article" date="2022" name="Microbiol. Resour. Announc.">
        <title>Metagenome Sequencing to Explore Phylogenomics of Terrestrial Cyanobacteria.</title>
        <authorList>
            <person name="Ward R.D."/>
            <person name="Stajich J.E."/>
            <person name="Johansen J.R."/>
            <person name="Huntemann M."/>
            <person name="Clum A."/>
            <person name="Foster B."/>
            <person name="Foster B."/>
            <person name="Roux S."/>
            <person name="Palaniappan K."/>
            <person name="Varghese N."/>
            <person name="Mukherjee S."/>
            <person name="Reddy T.B.K."/>
            <person name="Daum C."/>
            <person name="Copeland A."/>
            <person name="Chen I.A."/>
            <person name="Ivanova N.N."/>
            <person name="Kyrpides N.C."/>
            <person name="Shapiro N."/>
            <person name="Eloe-Fadrosh E.A."/>
            <person name="Pietrasiak N."/>
        </authorList>
    </citation>
    <scope>NUCLEOTIDE SEQUENCE</scope>
    <source>
        <strain evidence="9">GSE-NOS-MK-12-04C</strain>
    </source>
</reference>
<dbReference type="SUPFAM" id="SSF51306">
    <property type="entry name" value="LexA/Signal peptidase"/>
    <property type="match status" value="1"/>
</dbReference>
<comment type="subcellular location">
    <subcellularLocation>
        <location evidence="1">Cell membrane</location>
        <topology evidence="1">Single-pass type II membrane protein</topology>
    </subcellularLocation>
    <subcellularLocation>
        <location evidence="7">Membrane</location>
        <topology evidence="7">Single-pass type II membrane protein</topology>
    </subcellularLocation>
</comment>
<feature type="active site" evidence="6">
    <location>
        <position position="33"/>
    </location>
</feature>
<feature type="domain" description="Peptidase S26" evidence="8">
    <location>
        <begin position="2"/>
        <end position="183"/>
    </location>
</feature>
<evidence type="ECO:0000256" key="6">
    <source>
        <dbReference type="PIRSR" id="PIRSR600223-1"/>
    </source>
</evidence>
<evidence type="ECO:0000313" key="9">
    <source>
        <dbReference type="EMBL" id="MBW4666737.1"/>
    </source>
</evidence>
<dbReference type="CDD" id="cd06462">
    <property type="entry name" value="Peptidase_S24_S26"/>
    <property type="match status" value="1"/>
</dbReference>
<evidence type="ECO:0000256" key="7">
    <source>
        <dbReference type="RuleBase" id="RU362042"/>
    </source>
</evidence>
<dbReference type="PANTHER" id="PTHR12383">
    <property type="entry name" value="PROTEASE FAMILY S26 MITOCHONDRIAL INNER MEMBRANE PROTEASE-RELATED"/>
    <property type="match status" value="1"/>
</dbReference>
<feature type="active site" evidence="6">
    <location>
        <position position="111"/>
    </location>
</feature>
<dbReference type="GO" id="GO:0004252">
    <property type="term" value="F:serine-type endopeptidase activity"/>
    <property type="evidence" value="ECO:0007669"/>
    <property type="project" value="InterPro"/>
</dbReference>
<dbReference type="PANTHER" id="PTHR12383:SF16">
    <property type="entry name" value="MITOCHONDRIAL INNER MEMBRANE PROTEASE SUBUNIT 1"/>
    <property type="match status" value="1"/>
</dbReference>